<proteinExistence type="predicted"/>
<keyword evidence="3" id="KW-1185">Reference proteome</keyword>
<feature type="domain" description="Reverse transcriptase Ty1/copia-type" evidence="1">
    <location>
        <begin position="22"/>
        <end position="167"/>
    </location>
</feature>
<organism evidence="2 3">
    <name type="scientific">Symbiodinium pilosum</name>
    <name type="common">Dinoflagellate</name>
    <dbReference type="NCBI Taxonomy" id="2952"/>
    <lineage>
        <taxon>Eukaryota</taxon>
        <taxon>Sar</taxon>
        <taxon>Alveolata</taxon>
        <taxon>Dinophyceae</taxon>
        <taxon>Suessiales</taxon>
        <taxon>Symbiodiniaceae</taxon>
        <taxon>Symbiodinium</taxon>
    </lineage>
</organism>
<dbReference type="AlphaFoldDB" id="A0A812SM12"/>
<dbReference type="Pfam" id="PF07727">
    <property type="entry name" value="RVT_2"/>
    <property type="match status" value="1"/>
</dbReference>
<sequence length="214" mass="23985">TTSALPSFTRTTLKRSVIPPASEGTPDIVWELNKAMNGIREASRQWGVKIRKVKTADGFEELLLCPNTYYKKAADLCLSCHGDDFLASGEKEELDALDKLMAENYEVKILPRIGDPRYGGEVTEGRRLGRVIRWTEEGFTWECDPKYSPQVIQELDLKGCKGVDTPASKSTGTILYMSVDRPALQYAASELAEGMSKPLEIHWLRLKRIGKYIA</sequence>
<name>A0A812SM12_SYMPI</name>
<feature type="non-terminal residue" evidence="2">
    <location>
        <position position="214"/>
    </location>
</feature>
<reference evidence="2" key="1">
    <citation type="submission" date="2021-02" db="EMBL/GenBank/DDBJ databases">
        <authorList>
            <person name="Dougan E. K."/>
            <person name="Rhodes N."/>
            <person name="Thang M."/>
            <person name="Chan C."/>
        </authorList>
    </citation>
    <scope>NUCLEOTIDE SEQUENCE</scope>
</reference>
<comment type="caution">
    <text evidence="2">The sequence shown here is derived from an EMBL/GenBank/DDBJ whole genome shotgun (WGS) entry which is preliminary data.</text>
</comment>
<gene>
    <name evidence="2" type="primary">RE2</name>
    <name evidence="2" type="ORF">SPIL2461_LOCUS12527</name>
</gene>
<dbReference type="OrthoDB" id="444282at2759"/>
<dbReference type="Proteomes" id="UP000649617">
    <property type="component" value="Unassembled WGS sequence"/>
</dbReference>
<dbReference type="EMBL" id="CAJNIZ010025864">
    <property type="protein sequence ID" value="CAE7487578.1"/>
    <property type="molecule type" value="Genomic_DNA"/>
</dbReference>
<evidence type="ECO:0000259" key="1">
    <source>
        <dbReference type="Pfam" id="PF07727"/>
    </source>
</evidence>
<protein>
    <submittedName>
        <fullName evidence="2">RE2 protein</fullName>
    </submittedName>
</protein>
<dbReference type="InterPro" id="IPR013103">
    <property type="entry name" value="RVT_2"/>
</dbReference>
<accession>A0A812SM12</accession>
<feature type="non-terminal residue" evidence="2">
    <location>
        <position position="1"/>
    </location>
</feature>
<evidence type="ECO:0000313" key="2">
    <source>
        <dbReference type="EMBL" id="CAE7487578.1"/>
    </source>
</evidence>
<evidence type="ECO:0000313" key="3">
    <source>
        <dbReference type="Proteomes" id="UP000649617"/>
    </source>
</evidence>